<feature type="signal peptide" evidence="8">
    <location>
        <begin position="1"/>
        <end position="17"/>
    </location>
</feature>
<accession>A0A0K8SB74</accession>
<dbReference type="SUPFAM" id="SSF51445">
    <property type="entry name" value="(Trans)glycosidases"/>
    <property type="match status" value="1"/>
</dbReference>
<dbReference type="InterPro" id="IPR033132">
    <property type="entry name" value="GH_1_N_CS"/>
</dbReference>
<keyword evidence="4" id="KW-0325">Glycoprotein</keyword>
<dbReference type="PROSITE" id="PS00653">
    <property type="entry name" value="GLYCOSYL_HYDROL_F1_2"/>
    <property type="match status" value="1"/>
</dbReference>
<gene>
    <name evidence="10" type="primary">MYRO1_3</name>
    <name evidence="10" type="ORF">g.48771</name>
</gene>
<comment type="similarity">
    <text evidence="1 6">Belongs to the glycosyl hydrolase 1 family.</text>
</comment>
<reference evidence="9" key="1">
    <citation type="submission" date="2014-09" db="EMBL/GenBank/DDBJ databases">
        <authorList>
            <person name="Magalhaes I.L.F."/>
            <person name="Oliveira U."/>
            <person name="Santos F.R."/>
            <person name="Vidigal T.H.D.A."/>
            <person name="Brescovit A.D."/>
            <person name="Santos A.J."/>
        </authorList>
    </citation>
    <scope>NUCLEOTIDE SEQUENCE</scope>
</reference>
<feature type="compositionally biased region" description="Low complexity" evidence="7">
    <location>
        <begin position="347"/>
        <end position="358"/>
    </location>
</feature>
<comment type="subunit">
    <text evidence="2">Homodimer.</text>
</comment>
<protein>
    <submittedName>
        <fullName evidence="10">Myrosinase 1</fullName>
    </submittedName>
</protein>
<evidence type="ECO:0000256" key="6">
    <source>
        <dbReference type="RuleBase" id="RU003690"/>
    </source>
</evidence>
<name>A0A0K8SB74_LYGHE</name>
<evidence type="ECO:0000256" key="7">
    <source>
        <dbReference type="SAM" id="MobiDB-lite"/>
    </source>
</evidence>
<dbReference type="InterPro" id="IPR017853">
    <property type="entry name" value="GH"/>
</dbReference>
<proteinExistence type="inferred from homology"/>
<dbReference type="GO" id="GO:0005975">
    <property type="term" value="P:carbohydrate metabolic process"/>
    <property type="evidence" value="ECO:0007669"/>
    <property type="project" value="InterPro"/>
</dbReference>
<evidence type="ECO:0000256" key="4">
    <source>
        <dbReference type="ARBA" id="ARBA00023180"/>
    </source>
</evidence>
<dbReference type="Pfam" id="PF00232">
    <property type="entry name" value="Glyco_hydro_1"/>
    <property type="match status" value="1"/>
</dbReference>
<dbReference type="GO" id="GO:0008422">
    <property type="term" value="F:beta-glucosidase activity"/>
    <property type="evidence" value="ECO:0007669"/>
    <property type="project" value="TreeGrafter"/>
</dbReference>
<evidence type="ECO:0000256" key="5">
    <source>
        <dbReference type="ARBA" id="ARBA00023295"/>
    </source>
</evidence>
<dbReference type="AlphaFoldDB" id="A0A0K8SB74"/>
<evidence type="ECO:0000256" key="3">
    <source>
        <dbReference type="ARBA" id="ARBA00022801"/>
    </source>
</evidence>
<evidence type="ECO:0000313" key="9">
    <source>
        <dbReference type="EMBL" id="JAG50537.1"/>
    </source>
</evidence>
<evidence type="ECO:0000313" key="10">
    <source>
        <dbReference type="EMBL" id="JAQ11932.1"/>
    </source>
</evidence>
<feature type="chain" id="PRO_5015042039" evidence="8">
    <location>
        <begin position="18"/>
        <end position="499"/>
    </location>
</feature>
<reference evidence="10" key="2">
    <citation type="journal article" date="2016" name="Gigascience">
        <title>De novo construction of an expanded transcriptome assembly for the western tarnished plant bug, Lygus hesperus.</title>
        <authorList>
            <person name="Tassone E.E."/>
            <person name="Geib S.M."/>
            <person name="Hall B."/>
            <person name="Fabrick J.A."/>
            <person name="Brent C.S."/>
            <person name="Hull J.J."/>
        </authorList>
    </citation>
    <scope>NUCLEOTIDE SEQUENCE</scope>
</reference>
<keyword evidence="3" id="KW-0378">Hydrolase</keyword>
<evidence type="ECO:0000256" key="8">
    <source>
        <dbReference type="SAM" id="SignalP"/>
    </source>
</evidence>
<dbReference type="InterPro" id="IPR001360">
    <property type="entry name" value="Glyco_hydro_1"/>
</dbReference>
<keyword evidence="5" id="KW-0326">Glycosidase</keyword>
<dbReference type="PANTHER" id="PTHR10353:SF36">
    <property type="entry name" value="LP05116P"/>
    <property type="match status" value="1"/>
</dbReference>
<feature type="region of interest" description="Disordered" evidence="7">
    <location>
        <begin position="342"/>
        <end position="362"/>
    </location>
</feature>
<dbReference type="EMBL" id="GDHC01006697">
    <property type="protein sequence ID" value="JAQ11932.1"/>
    <property type="molecule type" value="Transcribed_RNA"/>
</dbReference>
<dbReference type="FunFam" id="3.20.20.80:FF:000013">
    <property type="entry name" value="lactase-phlorizin hydrolase"/>
    <property type="match status" value="1"/>
</dbReference>
<sequence>MDLFLTLLAISIVGVCGSTKTELPPISHTMFPEGFIFGAATASYQIEGGWNADGKGPNIWDNITHERPSFVDNNDNGDVAADSYHRYKEDVQLLENIGFQMYRFSLSWARILPNGRVNNVNQPGIDYYMNLIDELLAKGIQPMVTIYHWDLPQDLEDIGGWTNPEIVNIFEEFADLVFQTYGDKVKWWITINEAFMVTRGYGADMFAPAAYLDLHGIVEYQVARNLLLAHARAYRLYQKKYSHQNGKLSMAFAGYFCIPATDHLADIAAAERCYQHTYGWFAHPIFVGDYPSEMKKRIDLISKLEGRNASRLPPFTQDEIDEIRGTADFYGLNHYTTNLAADGVDQSSSDPNPSSASDTGFISSADPSWPDGAASWFKVVPQGIRLHVKKISEEYGNPDIIVTENGYVDDGSKLTNDPERIYYLETYLGELRKTIYTDRCNVKGHLSWSLLDNFEWKNGYTLKFGIVSVDYNNPNRTRTMKNSARWMKRYIEMHKIYYQ</sequence>
<dbReference type="PANTHER" id="PTHR10353">
    <property type="entry name" value="GLYCOSYL HYDROLASE"/>
    <property type="match status" value="1"/>
</dbReference>
<dbReference type="Gene3D" id="3.20.20.80">
    <property type="entry name" value="Glycosidases"/>
    <property type="match status" value="1"/>
</dbReference>
<evidence type="ECO:0000256" key="2">
    <source>
        <dbReference type="ARBA" id="ARBA00011738"/>
    </source>
</evidence>
<dbReference type="EMBL" id="GBRD01015289">
    <property type="protein sequence ID" value="JAG50537.1"/>
    <property type="molecule type" value="Transcribed_RNA"/>
</dbReference>
<keyword evidence="8" id="KW-0732">Signal</keyword>
<dbReference type="PRINTS" id="PR00131">
    <property type="entry name" value="GLHYDRLASE1"/>
</dbReference>
<organism evidence="9">
    <name type="scientific">Lygus hesperus</name>
    <name type="common">Western plant bug</name>
    <dbReference type="NCBI Taxonomy" id="30085"/>
    <lineage>
        <taxon>Eukaryota</taxon>
        <taxon>Metazoa</taxon>
        <taxon>Ecdysozoa</taxon>
        <taxon>Arthropoda</taxon>
        <taxon>Hexapoda</taxon>
        <taxon>Insecta</taxon>
        <taxon>Pterygota</taxon>
        <taxon>Neoptera</taxon>
        <taxon>Paraneoptera</taxon>
        <taxon>Hemiptera</taxon>
        <taxon>Heteroptera</taxon>
        <taxon>Panheteroptera</taxon>
        <taxon>Cimicomorpha</taxon>
        <taxon>Miridae</taxon>
        <taxon>Mirini</taxon>
        <taxon>Lygus</taxon>
    </lineage>
</organism>
<evidence type="ECO:0000256" key="1">
    <source>
        <dbReference type="ARBA" id="ARBA00010838"/>
    </source>
</evidence>